<comment type="caution">
    <text evidence="15">The sequence shown here is derived from an EMBL/GenBank/DDBJ whole genome shotgun (WGS) entry which is preliminary data.</text>
</comment>
<keyword evidence="6 11" id="KW-0798">TonB box</keyword>
<dbReference type="InterPro" id="IPR036942">
    <property type="entry name" value="Beta-barrel_TonB_sf"/>
</dbReference>
<evidence type="ECO:0000256" key="10">
    <source>
        <dbReference type="PROSITE-ProRule" id="PRU01360"/>
    </source>
</evidence>
<dbReference type="GO" id="GO:0044718">
    <property type="term" value="P:siderophore transmembrane transport"/>
    <property type="evidence" value="ECO:0007669"/>
    <property type="project" value="TreeGrafter"/>
</dbReference>
<evidence type="ECO:0000256" key="11">
    <source>
        <dbReference type="RuleBase" id="RU003357"/>
    </source>
</evidence>
<name>U2L3K1_9BACT</name>
<dbReference type="PATRIC" id="fig|1081904.3.peg.1972"/>
<dbReference type="InterPro" id="IPR012910">
    <property type="entry name" value="Plug_dom"/>
</dbReference>
<organism evidence="15 16">
    <name type="scientific">Hoylesella pleuritidis F0068</name>
    <dbReference type="NCBI Taxonomy" id="1081904"/>
    <lineage>
        <taxon>Bacteria</taxon>
        <taxon>Pseudomonadati</taxon>
        <taxon>Bacteroidota</taxon>
        <taxon>Bacteroidia</taxon>
        <taxon>Bacteroidales</taxon>
        <taxon>Prevotellaceae</taxon>
        <taxon>Hoylesella</taxon>
    </lineage>
</organism>
<dbReference type="InterPro" id="IPR039426">
    <property type="entry name" value="TonB-dep_rcpt-like"/>
</dbReference>
<feature type="chain" id="PRO_5004630103" evidence="12">
    <location>
        <begin position="23"/>
        <end position="723"/>
    </location>
</feature>
<dbReference type="EMBL" id="AWET01000044">
    <property type="protein sequence ID" value="ERJ99092.1"/>
    <property type="molecule type" value="Genomic_DNA"/>
</dbReference>
<keyword evidence="9 10" id="KW-0998">Cell outer membrane</keyword>
<evidence type="ECO:0000256" key="1">
    <source>
        <dbReference type="ARBA" id="ARBA00004571"/>
    </source>
</evidence>
<feature type="signal peptide" evidence="12">
    <location>
        <begin position="1"/>
        <end position="22"/>
    </location>
</feature>
<dbReference type="PANTHER" id="PTHR30069">
    <property type="entry name" value="TONB-DEPENDENT OUTER MEMBRANE RECEPTOR"/>
    <property type="match status" value="1"/>
</dbReference>
<feature type="domain" description="TonB-dependent receptor-like beta-barrel" evidence="13">
    <location>
        <begin position="303"/>
        <end position="692"/>
    </location>
</feature>
<dbReference type="Pfam" id="PF00593">
    <property type="entry name" value="TonB_dep_Rec_b-barrel"/>
    <property type="match status" value="1"/>
</dbReference>
<evidence type="ECO:0000256" key="4">
    <source>
        <dbReference type="ARBA" id="ARBA00022692"/>
    </source>
</evidence>
<protein>
    <submittedName>
        <fullName evidence="15">TonB-dependent receptor plug domain protein</fullName>
    </submittedName>
</protein>
<keyword evidence="8 15" id="KW-0675">Receptor</keyword>
<dbReference type="PROSITE" id="PS52016">
    <property type="entry name" value="TONB_DEPENDENT_REC_3"/>
    <property type="match status" value="1"/>
</dbReference>
<dbReference type="Proteomes" id="UP000016600">
    <property type="component" value="Unassembled WGS sequence"/>
</dbReference>
<dbReference type="InterPro" id="IPR000531">
    <property type="entry name" value="Beta-barrel_TonB"/>
</dbReference>
<evidence type="ECO:0000256" key="5">
    <source>
        <dbReference type="ARBA" id="ARBA00022729"/>
    </source>
</evidence>
<evidence type="ECO:0000256" key="7">
    <source>
        <dbReference type="ARBA" id="ARBA00023136"/>
    </source>
</evidence>
<evidence type="ECO:0000256" key="8">
    <source>
        <dbReference type="ARBA" id="ARBA00023170"/>
    </source>
</evidence>
<dbReference type="PANTHER" id="PTHR30069:SF29">
    <property type="entry name" value="HEMOGLOBIN AND HEMOGLOBIN-HAPTOGLOBIN-BINDING PROTEIN 1-RELATED"/>
    <property type="match status" value="1"/>
</dbReference>
<evidence type="ECO:0000256" key="9">
    <source>
        <dbReference type="ARBA" id="ARBA00023237"/>
    </source>
</evidence>
<keyword evidence="2 10" id="KW-0813">Transport</keyword>
<keyword evidence="16" id="KW-1185">Reference proteome</keyword>
<comment type="similarity">
    <text evidence="10 11">Belongs to the TonB-dependent receptor family.</text>
</comment>
<keyword evidence="7 10" id="KW-0472">Membrane</keyword>
<proteinExistence type="inferred from homology"/>
<feature type="domain" description="TonB-dependent receptor plug" evidence="14">
    <location>
        <begin position="77"/>
        <end position="176"/>
    </location>
</feature>
<dbReference type="SUPFAM" id="SSF56935">
    <property type="entry name" value="Porins"/>
    <property type="match status" value="1"/>
</dbReference>
<dbReference type="Gene3D" id="2.40.170.20">
    <property type="entry name" value="TonB-dependent receptor, beta-barrel domain"/>
    <property type="match status" value="1"/>
</dbReference>
<keyword evidence="3 10" id="KW-1134">Transmembrane beta strand</keyword>
<dbReference type="Gene3D" id="2.170.130.10">
    <property type="entry name" value="TonB-dependent receptor, plug domain"/>
    <property type="match status" value="1"/>
</dbReference>
<dbReference type="AlphaFoldDB" id="U2L3K1"/>
<evidence type="ECO:0000259" key="13">
    <source>
        <dbReference type="Pfam" id="PF00593"/>
    </source>
</evidence>
<evidence type="ECO:0000259" key="14">
    <source>
        <dbReference type="Pfam" id="PF07715"/>
    </source>
</evidence>
<keyword evidence="4 10" id="KW-0812">Transmembrane</keyword>
<evidence type="ECO:0000256" key="2">
    <source>
        <dbReference type="ARBA" id="ARBA00022448"/>
    </source>
</evidence>
<keyword evidence="5 12" id="KW-0732">Signal</keyword>
<evidence type="ECO:0000256" key="3">
    <source>
        <dbReference type="ARBA" id="ARBA00022452"/>
    </source>
</evidence>
<sequence>MQFCKCVSCVLLLSVPVVSLRAQQVTGNGSTDKVSVANADTIKTAQKRKKQKSVLGKEQQIKEIVVTGERRQASVNSVSEKITSNMIDRSMGKSLASLLEHVSGVSSIQTGTTVAKPVINGMYGNRILIVNNGARQTGQQWGADHAPEIDQNSSGSIEVVKGAESVRYGSEALGGIIVMEQKYLPYGQEQTTGHVRALYGSNGLRYSAVAQAEGTMPFNRDIAWRLQGTYANSGDQKTAHYLLNNTGYREHDISATLGYKYQRLRLEGFYSMYNLKLGVMLSAQLGSEDLLKERIALGRPVEIEPYTRHITYPFQHVVHHTAIGKVYYDAGKYGNFFWQTAFQADDRKENRVRRMNHSNIPAVSMDLTSFQNQLKWTLGYGRWNTEAGASYLHIRNKNQAGTGVVPLIPNYTEYDLGIYAIQKYRYKMWDAEAGIRFDNQETRAAGYDYTGKRYGGHHIFSNFSYNLGANYRPDEHWKITSNLGLAWRAPHVYELYSNGNELGSGMFVIGDSTMHSEQSTKWITSVTYRSTFADVRLDGYLQWINGYIYDEPSHQYITIISGSYPLFQYKQTDAFFRGIDLDVKVRPTAHLEYHLLSGLIWANEQKTHNYLPYIPSARIDHDLTWSGIRLGGIDVWAQLKHRFVFKQRRFNPDSDLIAFTPASYGLWGFELGADWKVSATNKLRVLIAADNLLNKEYKEYTNRSRYYAHDMGRDIRCSIGWFF</sequence>
<evidence type="ECO:0000313" key="16">
    <source>
        <dbReference type="Proteomes" id="UP000016600"/>
    </source>
</evidence>
<evidence type="ECO:0000313" key="15">
    <source>
        <dbReference type="EMBL" id="ERJ99092.1"/>
    </source>
</evidence>
<evidence type="ECO:0000256" key="6">
    <source>
        <dbReference type="ARBA" id="ARBA00023077"/>
    </source>
</evidence>
<dbReference type="GO" id="GO:0015344">
    <property type="term" value="F:siderophore uptake transmembrane transporter activity"/>
    <property type="evidence" value="ECO:0007669"/>
    <property type="project" value="TreeGrafter"/>
</dbReference>
<reference evidence="15 16" key="1">
    <citation type="submission" date="2013-08" db="EMBL/GenBank/DDBJ databases">
        <authorList>
            <person name="Durkin A.S."/>
            <person name="Haft D.R."/>
            <person name="McCorrison J."/>
            <person name="Torralba M."/>
            <person name="Gillis M."/>
            <person name="Haft D.H."/>
            <person name="Methe B."/>
            <person name="Sutton G."/>
            <person name="Nelson K.E."/>
        </authorList>
    </citation>
    <scope>NUCLEOTIDE SEQUENCE [LARGE SCALE GENOMIC DNA]</scope>
    <source>
        <strain evidence="15 16">F0068</strain>
    </source>
</reference>
<dbReference type="InterPro" id="IPR037066">
    <property type="entry name" value="Plug_dom_sf"/>
</dbReference>
<gene>
    <name evidence="15" type="ORF">HMPREF1218_1194</name>
</gene>
<evidence type="ECO:0000256" key="12">
    <source>
        <dbReference type="SAM" id="SignalP"/>
    </source>
</evidence>
<dbReference type="Pfam" id="PF07715">
    <property type="entry name" value="Plug"/>
    <property type="match status" value="1"/>
</dbReference>
<comment type="subcellular location">
    <subcellularLocation>
        <location evidence="1 10">Cell outer membrane</location>
        <topology evidence="1 10">Multi-pass membrane protein</topology>
    </subcellularLocation>
</comment>
<accession>U2L3K1</accession>
<dbReference type="GO" id="GO:0009279">
    <property type="term" value="C:cell outer membrane"/>
    <property type="evidence" value="ECO:0007669"/>
    <property type="project" value="UniProtKB-SubCell"/>
</dbReference>